<comment type="function">
    <text evidence="8">Plays an important role in the de novo pathway of purine nucleotide biosynthesis. Catalyzes the first committed step in the biosynthesis of AMP from IMP.</text>
</comment>
<protein>
    <recommendedName>
        <fullName evidence="8">Adenylosuccinate synthetase</fullName>
        <shortName evidence="8">AMPSase</shortName>
        <shortName evidence="8">AdSS</shortName>
        <ecNumber evidence="8">6.3.4.4</ecNumber>
    </recommendedName>
    <alternativeName>
        <fullName evidence="8">IMP--aspartate ligase</fullName>
    </alternativeName>
</protein>
<dbReference type="Gene3D" id="3.90.170.10">
    <property type="entry name" value="Adenylosuccinate Synthetase, subunit A, domain 3"/>
    <property type="match status" value="1"/>
</dbReference>
<feature type="binding site" evidence="8">
    <location>
        <begin position="188"/>
        <end position="190"/>
    </location>
    <ligand>
        <name>GTP</name>
        <dbReference type="ChEBI" id="CHEBI:37565"/>
    </ligand>
</feature>
<dbReference type="PANTHER" id="PTHR11846">
    <property type="entry name" value="ADENYLOSUCCINATE SYNTHETASE"/>
    <property type="match status" value="1"/>
</dbReference>
<dbReference type="SUPFAM" id="SSF52540">
    <property type="entry name" value="P-loop containing nucleoside triphosphate hydrolases"/>
    <property type="match status" value="1"/>
</dbReference>
<comment type="similarity">
    <text evidence="8">Belongs to the adenylosuccinate synthetase family.</text>
</comment>
<dbReference type="Proteomes" id="UP000034457">
    <property type="component" value="Unassembled WGS sequence"/>
</dbReference>
<comment type="catalytic activity">
    <reaction evidence="8">
        <text>IMP + L-aspartate + GTP = N(6)-(1,2-dicarboxyethyl)-AMP + GDP + phosphate + 2 H(+)</text>
        <dbReference type="Rhea" id="RHEA:15753"/>
        <dbReference type="ChEBI" id="CHEBI:15378"/>
        <dbReference type="ChEBI" id="CHEBI:29991"/>
        <dbReference type="ChEBI" id="CHEBI:37565"/>
        <dbReference type="ChEBI" id="CHEBI:43474"/>
        <dbReference type="ChEBI" id="CHEBI:57567"/>
        <dbReference type="ChEBI" id="CHEBI:58053"/>
        <dbReference type="ChEBI" id="CHEBI:58189"/>
        <dbReference type="EC" id="6.3.4.4"/>
    </reaction>
</comment>
<dbReference type="PATRIC" id="fig|1618478.3.peg.411"/>
<evidence type="ECO:0000256" key="6">
    <source>
        <dbReference type="ARBA" id="ARBA00022842"/>
    </source>
</evidence>
<evidence type="ECO:0000256" key="5">
    <source>
        <dbReference type="ARBA" id="ARBA00022755"/>
    </source>
</evidence>
<dbReference type="GO" id="GO:0004019">
    <property type="term" value="F:adenylosuccinate synthase activity"/>
    <property type="evidence" value="ECO:0007669"/>
    <property type="project" value="UniProtKB-UniRule"/>
</dbReference>
<reference evidence="9 10" key="1">
    <citation type="journal article" date="2015" name="Nature">
        <title>rRNA introns, odd ribosomes, and small enigmatic genomes across a large radiation of phyla.</title>
        <authorList>
            <person name="Brown C.T."/>
            <person name="Hug L.A."/>
            <person name="Thomas B.C."/>
            <person name="Sharon I."/>
            <person name="Castelle C.J."/>
            <person name="Singh A."/>
            <person name="Wilkins M.J."/>
            <person name="Williams K.H."/>
            <person name="Banfield J.F."/>
        </authorList>
    </citation>
    <scope>NUCLEOTIDE SEQUENCE [LARGE SCALE GENOMIC DNA]</scope>
</reference>
<dbReference type="SMART" id="SM00788">
    <property type="entry name" value="Adenylsucc_synt"/>
    <property type="match status" value="1"/>
</dbReference>
<comment type="cofactor">
    <cofactor evidence="8">
        <name>Mg(2+)</name>
        <dbReference type="ChEBI" id="CHEBI:18420"/>
    </cofactor>
    <text evidence="8">Binds 1 Mg(2+) ion per subunit.</text>
</comment>
<name>A0A0G0BUI1_9BACT</name>
<dbReference type="PANTHER" id="PTHR11846:SF0">
    <property type="entry name" value="ADENYLOSUCCINATE SYNTHETASE"/>
    <property type="match status" value="1"/>
</dbReference>
<dbReference type="AlphaFoldDB" id="A0A0G0BUI1"/>
<sequence>MMLDVDFSPYPFSTGSNVTTGAVNTGCGIPVNKIDNIWAVVKAYLSRVGGGPLPTELFNKTADDIREKGHEYGTTTGRPRRIGWLDLEAVKYTTALAGVNKIAITKIDILSGINEIKVCVGYKYKGNKISMSSCGYLEMAKLQPIYKNFSGWNEDITGIRKFSKLPKNCQTYVKFIEKFLGIKVAIVSVGPERNANIFR</sequence>
<keyword evidence="2 8" id="KW-0436">Ligase</keyword>
<comment type="pathway">
    <text evidence="8">Purine metabolism; AMP biosynthesis via de novo pathway; AMP from IMP: step 1/2.</text>
</comment>
<dbReference type="Pfam" id="PF00709">
    <property type="entry name" value="Adenylsucc_synt"/>
    <property type="match status" value="1"/>
</dbReference>
<comment type="subcellular location">
    <subcellularLocation>
        <location evidence="8">Cytoplasm</location>
    </subcellularLocation>
</comment>
<keyword evidence="4 8" id="KW-0547">Nucleotide-binding</keyword>
<organism evidence="9 10">
    <name type="scientific">Candidatus Roizmanbacteria bacterium GW2011_GWA2_35_19</name>
    <dbReference type="NCBI Taxonomy" id="1618478"/>
    <lineage>
        <taxon>Bacteria</taxon>
        <taxon>Candidatus Roizmaniibacteriota</taxon>
    </lineage>
</organism>
<dbReference type="InterPro" id="IPR042111">
    <property type="entry name" value="Adenylosuccinate_synth_dom3"/>
</dbReference>
<comment type="subunit">
    <text evidence="1 8">Homodimer.</text>
</comment>
<feature type="binding site" description="in other chain" evidence="8">
    <location>
        <position position="78"/>
    </location>
    <ligand>
        <name>IMP</name>
        <dbReference type="ChEBI" id="CHEBI:58053"/>
        <note>ligand shared between dimeric partners</note>
    </ligand>
</feature>
<comment type="caution">
    <text evidence="8">Lacks conserved residue(s) required for the propagation of feature annotation.</text>
</comment>
<dbReference type="STRING" id="1618478.UR68_C0009G0019"/>
<keyword evidence="7 8" id="KW-0342">GTP-binding</keyword>
<keyword evidence="8" id="KW-0963">Cytoplasm</keyword>
<dbReference type="InterPro" id="IPR001114">
    <property type="entry name" value="Adenylosuccinate_synthetase"/>
</dbReference>
<accession>A0A0G0BUI1</accession>
<evidence type="ECO:0000256" key="3">
    <source>
        <dbReference type="ARBA" id="ARBA00022723"/>
    </source>
</evidence>
<dbReference type="EC" id="6.3.4.4" evidence="8"/>
<evidence type="ECO:0000256" key="2">
    <source>
        <dbReference type="ARBA" id="ARBA00022598"/>
    </source>
</evidence>
<comment type="caution">
    <text evidence="9">The sequence shown here is derived from an EMBL/GenBank/DDBJ whole genome shotgun (WGS) entry which is preliminary data.</text>
</comment>
<evidence type="ECO:0000256" key="4">
    <source>
        <dbReference type="ARBA" id="ARBA00022741"/>
    </source>
</evidence>
<dbReference type="GO" id="GO:0005737">
    <property type="term" value="C:cytoplasm"/>
    <property type="evidence" value="ECO:0007669"/>
    <property type="project" value="UniProtKB-SubCell"/>
</dbReference>
<evidence type="ECO:0000256" key="1">
    <source>
        <dbReference type="ARBA" id="ARBA00011738"/>
    </source>
</evidence>
<dbReference type="EMBL" id="LBQC01000009">
    <property type="protein sequence ID" value="KKP73074.1"/>
    <property type="molecule type" value="Genomic_DNA"/>
</dbReference>
<feature type="binding site" evidence="8">
    <location>
        <begin position="74"/>
        <end position="80"/>
    </location>
    <ligand>
        <name>substrate</name>
    </ligand>
</feature>
<dbReference type="FunFam" id="3.90.170.10:FF:000001">
    <property type="entry name" value="Adenylosuccinate synthetase"/>
    <property type="match status" value="1"/>
</dbReference>
<proteinExistence type="inferred from homology"/>
<dbReference type="Gene3D" id="3.40.440.10">
    <property type="entry name" value="Adenylosuccinate Synthetase, subunit A, domain 1"/>
    <property type="match status" value="1"/>
</dbReference>
<dbReference type="InterPro" id="IPR042109">
    <property type="entry name" value="Adenylosuccinate_synth_dom1"/>
</dbReference>
<evidence type="ECO:0000313" key="10">
    <source>
        <dbReference type="Proteomes" id="UP000034457"/>
    </source>
</evidence>
<dbReference type="HAMAP" id="MF_00011">
    <property type="entry name" value="Adenylosucc_synth"/>
    <property type="match status" value="1"/>
</dbReference>
<dbReference type="GO" id="GO:0046040">
    <property type="term" value="P:IMP metabolic process"/>
    <property type="evidence" value="ECO:0007669"/>
    <property type="project" value="TreeGrafter"/>
</dbReference>
<evidence type="ECO:0000256" key="8">
    <source>
        <dbReference type="HAMAP-Rule" id="MF_00011"/>
    </source>
</evidence>
<dbReference type="GO" id="GO:0000287">
    <property type="term" value="F:magnesium ion binding"/>
    <property type="evidence" value="ECO:0007669"/>
    <property type="project" value="UniProtKB-UniRule"/>
</dbReference>
<keyword evidence="6 8" id="KW-0460">Magnesium</keyword>
<keyword evidence="3 8" id="KW-0479">Metal-binding</keyword>
<keyword evidence="5 8" id="KW-0658">Purine biosynthesis</keyword>
<dbReference type="GO" id="GO:0005525">
    <property type="term" value="F:GTP binding"/>
    <property type="evidence" value="ECO:0007669"/>
    <property type="project" value="UniProtKB-UniRule"/>
</dbReference>
<evidence type="ECO:0000256" key="7">
    <source>
        <dbReference type="ARBA" id="ARBA00023134"/>
    </source>
</evidence>
<dbReference type="InterPro" id="IPR027417">
    <property type="entry name" value="P-loop_NTPase"/>
</dbReference>
<dbReference type="GO" id="GO:0044208">
    <property type="term" value="P:'de novo' AMP biosynthetic process"/>
    <property type="evidence" value="ECO:0007669"/>
    <property type="project" value="UniProtKB-UniRule"/>
</dbReference>
<feature type="binding site" evidence="8">
    <location>
        <position position="80"/>
    </location>
    <ligand>
        <name>GTP</name>
        <dbReference type="ChEBI" id="CHEBI:37565"/>
    </ligand>
</feature>
<dbReference type="UniPathway" id="UPA00075">
    <property type="reaction ID" value="UER00335"/>
</dbReference>
<feature type="binding site" evidence="8">
    <location>
        <begin position="106"/>
        <end position="108"/>
    </location>
    <ligand>
        <name>GTP</name>
        <dbReference type="ChEBI" id="CHEBI:37565"/>
    </ligand>
</feature>
<gene>
    <name evidence="8" type="primary">purA</name>
    <name evidence="9" type="ORF">UR68_C0009G0019</name>
</gene>
<feature type="binding site" description="in other chain" evidence="8">
    <location>
        <position position="14"/>
    </location>
    <ligand>
        <name>IMP</name>
        <dbReference type="ChEBI" id="CHEBI:58053"/>
        <note>ligand shared between dimeric partners</note>
    </ligand>
</feature>
<evidence type="ECO:0000313" key="9">
    <source>
        <dbReference type="EMBL" id="KKP73074.1"/>
    </source>
</evidence>